<dbReference type="SUPFAM" id="SSF56796">
    <property type="entry name" value="Dehydroquinate synthase-like"/>
    <property type="match status" value="1"/>
</dbReference>
<comment type="similarity">
    <text evidence="2">Belongs to the iron-containing alcohol dehydrogenase family.</text>
</comment>
<gene>
    <name evidence="7" type="ORF">SG34_002790</name>
</gene>
<dbReference type="Gene3D" id="3.40.50.1970">
    <property type="match status" value="1"/>
</dbReference>
<name>A0AAF0CA36_9GAMM</name>
<evidence type="ECO:0000313" key="8">
    <source>
        <dbReference type="Proteomes" id="UP000032352"/>
    </source>
</evidence>
<dbReference type="Proteomes" id="UP000032352">
    <property type="component" value="Chromosome"/>
</dbReference>
<dbReference type="Gene3D" id="1.20.1090.10">
    <property type="entry name" value="Dehydroquinate synthase-like - alpha domain"/>
    <property type="match status" value="1"/>
</dbReference>
<evidence type="ECO:0000256" key="4">
    <source>
        <dbReference type="ARBA" id="ARBA00023027"/>
    </source>
</evidence>
<evidence type="ECO:0000256" key="3">
    <source>
        <dbReference type="ARBA" id="ARBA00023002"/>
    </source>
</evidence>
<dbReference type="InterPro" id="IPR056798">
    <property type="entry name" value="ADH_Fe_C"/>
</dbReference>
<dbReference type="InterPro" id="IPR001670">
    <property type="entry name" value="ADH_Fe/GldA"/>
</dbReference>
<dbReference type="EMBL" id="CP059733">
    <property type="protein sequence ID" value="WDE05880.1"/>
    <property type="molecule type" value="Genomic_DNA"/>
</dbReference>
<dbReference type="PANTHER" id="PTHR11496">
    <property type="entry name" value="ALCOHOL DEHYDROGENASE"/>
    <property type="match status" value="1"/>
</dbReference>
<evidence type="ECO:0000313" key="7">
    <source>
        <dbReference type="EMBL" id="WDE05880.1"/>
    </source>
</evidence>
<dbReference type="AlphaFoldDB" id="A0AAF0CA36"/>
<accession>A0AAF0CA36</accession>
<dbReference type="GO" id="GO:0046872">
    <property type="term" value="F:metal ion binding"/>
    <property type="evidence" value="ECO:0007669"/>
    <property type="project" value="InterPro"/>
</dbReference>
<reference evidence="7 8" key="2">
    <citation type="journal article" date="2022" name="Mar. Drugs">
        <title>Bioassay-Guided Fractionation Leads to the Detection of Cholic Acid Generated by the Rare Thalassomonas sp.</title>
        <authorList>
            <person name="Pheiffer F."/>
            <person name="Schneider Y.K."/>
            <person name="Hansen E.H."/>
            <person name="Andersen J.H."/>
            <person name="Isaksson J."/>
            <person name="Busche T."/>
            <person name="R C."/>
            <person name="Kalinowski J."/>
            <person name="Zyl L.V."/>
            <person name="Trindade M."/>
        </authorList>
    </citation>
    <scope>NUCLEOTIDE SEQUENCE [LARGE SCALE GENOMIC DNA]</scope>
    <source>
        <strain evidence="7 8">XOM25</strain>
    </source>
</reference>
<dbReference type="InterPro" id="IPR039697">
    <property type="entry name" value="Alcohol_dehydrogenase_Fe"/>
</dbReference>
<protein>
    <submittedName>
        <fullName evidence="7">Iron-containing alcohol dehydrogenase</fullName>
    </submittedName>
</protein>
<feature type="domain" description="Alcohol dehydrogenase iron-type/glycerol dehydrogenase GldA" evidence="5">
    <location>
        <begin position="8"/>
        <end position="182"/>
    </location>
</feature>
<feature type="domain" description="Fe-containing alcohol dehydrogenase-like C-terminal" evidence="6">
    <location>
        <begin position="194"/>
        <end position="389"/>
    </location>
</feature>
<comment type="cofactor">
    <cofactor evidence="1">
        <name>Fe cation</name>
        <dbReference type="ChEBI" id="CHEBI:24875"/>
    </cofactor>
</comment>
<dbReference type="PANTHER" id="PTHR11496:SF102">
    <property type="entry name" value="ALCOHOL DEHYDROGENASE 4"/>
    <property type="match status" value="1"/>
</dbReference>
<keyword evidence="3" id="KW-0560">Oxidoreductase</keyword>
<dbReference type="PROSITE" id="PS00913">
    <property type="entry name" value="ADH_IRON_1"/>
    <property type="match status" value="1"/>
</dbReference>
<keyword evidence="4" id="KW-0520">NAD</keyword>
<evidence type="ECO:0000259" key="5">
    <source>
        <dbReference type="Pfam" id="PF00465"/>
    </source>
</evidence>
<dbReference type="KEGG" id="tvd:SG34_002790"/>
<dbReference type="FunFam" id="3.40.50.1970:FF:000003">
    <property type="entry name" value="Alcohol dehydrogenase, iron-containing"/>
    <property type="match status" value="1"/>
</dbReference>
<evidence type="ECO:0000259" key="6">
    <source>
        <dbReference type="Pfam" id="PF25137"/>
    </source>
</evidence>
<sequence>MSSQILLPRIMQIGADATQEIANVLASIGCHRPLIVTDKMMVELGYVAKITQCLAPQGIQSDIFDETVPEPTVASIEDGVAMARDGVAMARDGEYDCIIALGGGSPIDSAKAISILAKYGGEMKDYRFPRQVTEQGLPVIAVPTTAGTGSEVTRFTVITDESNDEKMLCVGLGFIPVAALVDYKLTLSLPSRITADTGIDALTHAIEAYVSKKANPYSDSQAIAAMKLLAPNLRTSYHQGDNHQARETMMLGATLAGIAFSSASVALVHGMSRPIGAFFHVPHGLSNAMLLPAVTAFSIPGAPARYADCARAMGIADAGDSEQEANQKLLAELHALNHELAVPTPEQFGIKREDFMALTTTMAQQALASGSPANNPVEPSVDEMVSIYQGLWQ</sequence>
<dbReference type="Pfam" id="PF00465">
    <property type="entry name" value="Fe-ADH"/>
    <property type="match status" value="1"/>
</dbReference>
<organism evidence="7 8">
    <name type="scientific">Thalassomonas viridans</name>
    <dbReference type="NCBI Taxonomy" id="137584"/>
    <lineage>
        <taxon>Bacteria</taxon>
        <taxon>Pseudomonadati</taxon>
        <taxon>Pseudomonadota</taxon>
        <taxon>Gammaproteobacteria</taxon>
        <taxon>Alteromonadales</taxon>
        <taxon>Colwelliaceae</taxon>
        <taxon>Thalassomonas</taxon>
    </lineage>
</organism>
<keyword evidence="8" id="KW-1185">Reference proteome</keyword>
<reference evidence="7 8" key="1">
    <citation type="journal article" date="2015" name="Genome Announc.">
        <title>Draft Genome Sequences of Marine Isolates of Thalassomonas viridans and Thalassomonas actiniarum.</title>
        <authorList>
            <person name="Olonade I."/>
            <person name="van Zyl L.J."/>
            <person name="Trindade M."/>
        </authorList>
    </citation>
    <scope>NUCLEOTIDE SEQUENCE [LARGE SCALE GENOMIC DNA]</scope>
    <source>
        <strain evidence="7 8">XOM25</strain>
    </source>
</reference>
<dbReference type="CDD" id="cd08194">
    <property type="entry name" value="Fe-ADH-like"/>
    <property type="match status" value="1"/>
</dbReference>
<evidence type="ECO:0000256" key="1">
    <source>
        <dbReference type="ARBA" id="ARBA00001962"/>
    </source>
</evidence>
<proteinExistence type="inferred from homology"/>
<dbReference type="GO" id="GO:0004022">
    <property type="term" value="F:alcohol dehydrogenase (NAD+) activity"/>
    <property type="evidence" value="ECO:0007669"/>
    <property type="project" value="TreeGrafter"/>
</dbReference>
<dbReference type="Pfam" id="PF25137">
    <property type="entry name" value="ADH_Fe_C"/>
    <property type="match status" value="1"/>
</dbReference>
<dbReference type="FunFam" id="1.20.1090.10:FF:000001">
    <property type="entry name" value="Aldehyde-alcohol dehydrogenase"/>
    <property type="match status" value="1"/>
</dbReference>
<dbReference type="InterPro" id="IPR018211">
    <property type="entry name" value="ADH_Fe_CS"/>
</dbReference>
<dbReference type="RefSeq" id="WP_044836780.1">
    <property type="nucleotide sequence ID" value="NZ_CP059733.1"/>
</dbReference>
<evidence type="ECO:0000256" key="2">
    <source>
        <dbReference type="ARBA" id="ARBA00007358"/>
    </source>
</evidence>